<keyword evidence="1" id="KW-0472">Membrane</keyword>
<feature type="transmembrane region" description="Helical" evidence="1">
    <location>
        <begin position="182"/>
        <end position="206"/>
    </location>
</feature>
<feature type="transmembrane region" description="Helical" evidence="1">
    <location>
        <begin position="260"/>
        <end position="278"/>
    </location>
</feature>
<dbReference type="GeneID" id="11123011"/>
<feature type="transmembrane region" description="Helical" evidence="1">
    <location>
        <begin position="391"/>
        <end position="415"/>
    </location>
</feature>
<dbReference type="EMBL" id="JN227086">
    <property type="protein sequence ID" value="AEL89282.1"/>
    <property type="molecule type" value="Genomic_DNA"/>
</dbReference>
<keyword evidence="1" id="KW-1133">Transmembrane helix</keyword>
<dbReference type="AlphaFoldDB" id="G1FLE0"/>
<dbReference type="RefSeq" id="YP_004841740.1">
    <property type="nucleotide sequence ID" value="NC_015981.1"/>
</dbReference>
<keyword evidence="1" id="KW-0812">Transmembrane</keyword>
<feature type="transmembrane region" description="Helical" evidence="1">
    <location>
        <begin position="436"/>
        <end position="454"/>
    </location>
</feature>
<name>G1FLE0_ICHMU</name>
<reference evidence="2" key="1">
    <citation type="submission" date="2011-07" db="EMBL/GenBank/DDBJ databases">
        <authorList>
            <person name="Coyne R."/>
            <person name="Brami D."/>
            <person name="Johnson J."/>
            <person name="Hostetler J."/>
            <person name="Hannick L."/>
            <person name="Clark T."/>
            <person name="Cassidy-Hanley D."/>
            <person name="Inman J."/>
        </authorList>
    </citation>
    <scope>NUCLEOTIDE SEQUENCE</scope>
    <source>
        <strain evidence="2">G5</strain>
    </source>
</reference>
<feature type="transmembrane region" description="Helical" evidence="1">
    <location>
        <begin position="333"/>
        <end position="356"/>
    </location>
</feature>
<evidence type="ECO:0000313" key="2">
    <source>
        <dbReference type="EMBL" id="AEL89282.1"/>
    </source>
</evidence>
<evidence type="ECO:0000256" key="1">
    <source>
        <dbReference type="SAM" id="Phobius"/>
    </source>
</evidence>
<organism evidence="2">
    <name type="scientific">Ichthyophthirius multifiliis</name>
    <name type="common">White spot disease agent</name>
    <name type="synonym">Ich</name>
    <dbReference type="NCBI Taxonomy" id="5932"/>
    <lineage>
        <taxon>Eukaryota</taxon>
        <taxon>Sar</taxon>
        <taxon>Alveolata</taxon>
        <taxon>Ciliophora</taxon>
        <taxon>Intramacronucleata</taxon>
        <taxon>Oligohymenophorea</taxon>
        <taxon>Hymenostomatida</taxon>
        <taxon>Ophryoglenina</taxon>
        <taxon>Ichthyophthirius</taxon>
    </lineage>
</organism>
<sequence>MKITQYTLFIESFFNKYFKNNLILKSNFNNNIKVKNINIVNILYHLNIYKLNSEFNSNIFYKIGFFFQLNRNIIFNSNDILYINNILYIKLNNIYIKYSHINLFIFKLNNFNSNIKPIKYIYNCFINTKFRYIDFFLLIILRNFYQFKFNNILNFRVHYRIKQTSWGFIKLKSSINNKLEGIIFFWLLIKYWLLSIIISLFIIYYFLYIKLLPFNKLIIGWLLLIMLVYWLISGFVYFFKKYQYSKFTTSLQRFWKRTYILFWLIESCIFITFFYLTLNSSSEPFYMYDQIKIYKTHLFSWRLFLIKLIPVVFIILLGYFLQINLKWNTYNKNIIFIILITLILLYILWVEFYQIFHIINFYSNINWIFDSDEYIWTLDLSNRRTRLLNNYTSICLFAKFWHLVFIFIFWIFFIIRVNEVNRIRYFFLSSNIQNFIILYFMSWLYMYPWLKFIFRKYLDQSYFWFFQQNRYFSLYIFFNDLKLFFYSIINSLLYSYINFSFKNQNSFYYYINSSSILNFNQFKNHFVRDLIISSINLYHI</sequence>
<feature type="transmembrane region" description="Helical" evidence="1">
    <location>
        <begin position="298"/>
        <end position="321"/>
    </location>
</feature>
<geneLocation type="mitochondrion" evidence="2"/>
<protein>
    <submittedName>
        <fullName evidence="2">Ymf68</fullName>
    </submittedName>
</protein>
<keyword evidence="2" id="KW-0496">Mitochondrion</keyword>
<accession>G1FLE0</accession>
<proteinExistence type="predicted"/>
<gene>
    <name evidence="2" type="ORF">IMG5_M206982</name>
</gene>
<feature type="transmembrane region" description="Helical" evidence="1">
    <location>
        <begin position="218"/>
        <end position="239"/>
    </location>
</feature>
<feature type="transmembrane region" description="Helical" evidence="1">
    <location>
        <begin position="474"/>
        <end position="497"/>
    </location>
</feature>